<reference evidence="1 2" key="1">
    <citation type="journal article" date="2015" name="PLoS Negl. Trop. Dis.">
        <title>Haemophilus ducreyi Cutaneous Ulcer Strains Are Nearly Identical to Class I Genital Ulcer Strains.</title>
        <authorList>
            <person name="Gangaiah D."/>
            <person name="Webb K.M."/>
            <person name="Humphreys T.L."/>
            <person name="Fortney K.R."/>
            <person name="Toh E."/>
            <person name="Tai A."/>
            <person name="Katz S.S."/>
            <person name="Pillay A."/>
            <person name="Chen C.Y."/>
            <person name="Roberts S.A."/>
            <person name="Munson R.S.Jr."/>
            <person name="Spinola S.M."/>
        </authorList>
    </citation>
    <scope>NUCLEOTIDE SEQUENCE [LARGE SCALE GENOMIC DNA]</scope>
    <source>
        <strain evidence="2">CLU2</strain>
    </source>
</reference>
<proteinExistence type="predicted"/>
<dbReference type="RefSeq" id="WP_010944158.1">
    <property type="nucleotide sequence ID" value="NZ_CP011218.1"/>
</dbReference>
<gene>
    <name evidence="1" type="ORF">RZ57_00390</name>
</gene>
<dbReference type="Proteomes" id="UP000060132">
    <property type="component" value="Chromosome"/>
</dbReference>
<protein>
    <submittedName>
        <fullName evidence="1">Uncharacterized protein</fullName>
    </submittedName>
</protein>
<dbReference type="AlphaFoldDB" id="A0AAC8UB63"/>
<sequence length="72" mass="8283">MSYIGQPFRSDEQVKADLIRDLVATVDVLEIAKDRLIDGDAQETTRLFRAVQGDLNRYEALIRQVYKPTNKD</sequence>
<dbReference type="EMBL" id="CP011219">
    <property type="protein sequence ID" value="AKO31713.1"/>
    <property type="molecule type" value="Genomic_DNA"/>
</dbReference>
<evidence type="ECO:0000313" key="2">
    <source>
        <dbReference type="Proteomes" id="UP000060132"/>
    </source>
</evidence>
<name>A0AAC8UB63_HAEDC</name>
<accession>A0AAC8UB63</accession>
<evidence type="ECO:0000313" key="1">
    <source>
        <dbReference type="EMBL" id="AKO31713.1"/>
    </source>
</evidence>
<organism evidence="1 2">
    <name type="scientific">Haemophilus ducreyi</name>
    <dbReference type="NCBI Taxonomy" id="730"/>
    <lineage>
        <taxon>Bacteria</taxon>
        <taxon>Pseudomonadati</taxon>
        <taxon>Pseudomonadota</taxon>
        <taxon>Gammaproteobacteria</taxon>
        <taxon>Pasteurellales</taxon>
        <taxon>Pasteurellaceae</taxon>
        <taxon>Haemophilus</taxon>
    </lineage>
</organism>